<reference evidence="6" key="1">
    <citation type="journal article" date="2019" name="Int. J. Syst. Evol. Microbiol.">
        <title>The Global Catalogue of Microorganisms (GCM) 10K type strain sequencing project: providing services to taxonomists for standard genome sequencing and annotation.</title>
        <authorList>
            <consortium name="The Broad Institute Genomics Platform"/>
            <consortium name="The Broad Institute Genome Sequencing Center for Infectious Disease"/>
            <person name="Wu L."/>
            <person name="Ma J."/>
        </authorList>
    </citation>
    <scope>NUCLEOTIDE SEQUENCE [LARGE SCALE GENOMIC DNA]</scope>
    <source>
        <strain evidence="6">NBRC 105857</strain>
    </source>
</reference>
<dbReference type="Gene3D" id="3.40.190.170">
    <property type="entry name" value="Bacterial extracellular solute-binding protein, family 7"/>
    <property type="match status" value="1"/>
</dbReference>
<proteinExistence type="inferred from homology"/>
<dbReference type="InterPro" id="IPR038404">
    <property type="entry name" value="TRAP_DctP_sf"/>
</dbReference>
<evidence type="ECO:0000313" key="6">
    <source>
        <dbReference type="Proteomes" id="UP001156664"/>
    </source>
</evidence>
<dbReference type="PANTHER" id="PTHR33376">
    <property type="match status" value="1"/>
</dbReference>
<protein>
    <submittedName>
        <fullName evidence="5">C4-dicarboxylate ABC transporter</fullName>
    </submittedName>
</protein>
<evidence type="ECO:0000256" key="1">
    <source>
        <dbReference type="ARBA" id="ARBA00009023"/>
    </source>
</evidence>
<dbReference type="PANTHER" id="PTHR33376:SF7">
    <property type="entry name" value="C4-DICARBOXYLATE-BINDING PROTEIN DCTB"/>
    <property type="match status" value="1"/>
</dbReference>
<dbReference type="InterPro" id="IPR018389">
    <property type="entry name" value="DctP_fam"/>
</dbReference>
<dbReference type="EMBL" id="BSOJ01000032">
    <property type="protein sequence ID" value="GLR27525.1"/>
    <property type="molecule type" value="Genomic_DNA"/>
</dbReference>
<evidence type="ECO:0000256" key="4">
    <source>
        <dbReference type="SAM" id="SignalP"/>
    </source>
</evidence>
<feature type="chain" id="PRO_5047204707" evidence="4">
    <location>
        <begin position="25"/>
        <end position="339"/>
    </location>
</feature>
<feature type="signal peptide" evidence="4">
    <location>
        <begin position="1"/>
        <end position="24"/>
    </location>
</feature>
<organism evidence="5 6">
    <name type="scientific">Limnobacter litoralis</name>
    <dbReference type="NCBI Taxonomy" id="481366"/>
    <lineage>
        <taxon>Bacteria</taxon>
        <taxon>Pseudomonadati</taxon>
        <taxon>Pseudomonadota</taxon>
        <taxon>Betaproteobacteria</taxon>
        <taxon>Burkholderiales</taxon>
        <taxon>Burkholderiaceae</taxon>
        <taxon>Limnobacter</taxon>
    </lineage>
</organism>
<sequence>MRVKFKPMLAGVALALMSVGPFQAANAAPTVIKVSHQFPGGTLDEGDFRDRLVRHFAAEVEKRTNGEVKFEIYPGSSLMKTKAQFSAMQRGSLDMTIYPLAYEGGRIPEVNITLMPAMITSYEQGQRWKNAPIGKALSKTLEDNGVKIITWVWQAGGIASKSPIVQPSDVKGVKIRGAGKTMDLMLKAAGGSITNIPSNEVYNALQTGVLDAGVTSSTSIISFRLEEVSDYLTSARKNTFWYMFEPLLMAKSTFDRLTPAQQKIVMDVGASLEKFGIDEAKKDDTKVAEIYEKAGKKVLDMDDTNFAKFRALSKQSAWKEFADQVKDGQHWIDMAEAVK</sequence>
<evidence type="ECO:0000256" key="3">
    <source>
        <dbReference type="ARBA" id="ARBA00022729"/>
    </source>
</evidence>
<evidence type="ECO:0000313" key="5">
    <source>
        <dbReference type="EMBL" id="GLR27525.1"/>
    </source>
</evidence>
<dbReference type="NCBIfam" id="NF037995">
    <property type="entry name" value="TRAP_S1"/>
    <property type="match status" value="1"/>
</dbReference>
<gene>
    <name evidence="5" type="ORF">GCM10007875_26160</name>
</gene>
<dbReference type="Pfam" id="PF03480">
    <property type="entry name" value="DctP"/>
    <property type="match status" value="1"/>
</dbReference>
<accession>A0ABQ5YVV3</accession>
<keyword evidence="6" id="KW-1185">Reference proteome</keyword>
<comment type="similarity">
    <text evidence="1">Belongs to the bacterial solute-binding protein 7 family.</text>
</comment>
<name>A0ABQ5YVV3_9BURK</name>
<keyword evidence="2" id="KW-0813">Transport</keyword>
<comment type="caution">
    <text evidence="5">The sequence shown here is derived from an EMBL/GenBank/DDBJ whole genome shotgun (WGS) entry which is preliminary data.</text>
</comment>
<dbReference type="RefSeq" id="WP_284282348.1">
    <property type="nucleotide sequence ID" value="NZ_BSOJ01000032.1"/>
</dbReference>
<evidence type="ECO:0000256" key="2">
    <source>
        <dbReference type="ARBA" id="ARBA00022448"/>
    </source>
</evidence>
<keyword evidence="3 4" id="KW-0732">Signal</keyword>
<dbReference type="Proteomes" id="UP001156664">
    <property type="component" value="Unassembled WGS sequence"/>
</dbReference>